<dbReference type="AlphaFoldDB" id="A0A0G3EIJ2"/>
<reference evidence="2 3" key="2">
    <citation type="journal article" date="2016" name="ISME J.">
        <title>Characterization of the first cultured representative of Verrucomicrobia subdivision 5 indicates the proposal of a novel phylum.</title>
        <authorList>
            <person name="Spring S."/>
            <person name="Bunk B."/>
            <person name="Sproer C."/>
            <person name="Schumann P."/>
            <person name="Rohde M."/>
            <person name="Tindall B.J."/>
            <person name="Klenk H.P."/>
        </authorList>
    </citation>
    <scope>NUCLEOTIDE SEQUENCE [LARGE SCALE GENOMIC DNA]</scope>
    <source>
        <strain evidence="2 3">L21-Fru-AB</strain>
    </source>
</reference>
<dbReference type="Gene3D" id="3.40.50.150">
    <property type="entry name" value="Vaccinia Virus protein VP39"/>
    <property type="match status" value="1"/>
</dbReference>
<keyword evidence="3" id="KW-1185">Reference proteome</keyword>
<sequence>MPSTKRHKIQFPRNSQDLDQDEAHFDVFQNGTSRTIRFHDYDEIYKVPGLYEQLFYDRLKCCSHKKVCEILRTTVEQSHFNLTGLRVLDLGAGNGMVGEILKGIGISRIIGADIIPEAKDATERDRPGVYDEYYVTDFTALPQEEKEDLKSWSLDCLTCVAALGFGDIPKDAFIQAFNLLGAEGWVAFNIKETFLDNSDTSGFSKAIRELIFSEYLDLYHLERYRHRLSIEGEPLYYFAVAGRKNADIPPGIIGTE</sequence>
<dbReference type="InterPro" id="IPR013216">
    <property type="entry name" value="Methyltransf_11"/>
</dbReference>
<dbReference type="SUPFAM" id="SSF53335">
    <property type="entry name" value="S-adenosyl-L-methionine-dependent methyltransferases"/>
    <property type="match status" value="1"/>
</dbReference>
<evidence type="ECO:0000313" key="3">
    <source>
        <dbReference type="Proteomes" id="UP000035268"/>
    </source>
</evidence>
<reference evidence="3" key="1">
    <citation type="submission" date="2015-02" db="EMBL/GenBank/DDBJ databases">
        <title>Description and complete genome sequence of the first cultured representative of the subdivision 5 of the Verrucomicrobia phylum.</title>
        <authorList>
            <person name="Spring S."/>
            <person name="Bunk B."/>
            <person name="Sproer C."/>
            <person name="Klenk H.-P."/>
        </authorList>
    </citation>
    <scope>NUCLEOTIDE SEQUENCE [LARGE SCALE GENOMIC DNA]</scope>
    <source>
        <strain evidence="3">L21-Fru-AB</strain>
    </source>
</reference>
<organism evidence="2 3">
    <name type="scientific">Kiritimatiella glycovorans</name>
    <dbReference type="NCBI Taxonomy" id="1307763"/>
    <lineage>
        <taxon>Bacteria</taxon>
        <taxon>Pseudomonadati</taxon>
        <taxon>Kiritimatiellota</taxon>
        <taxon>Kiritimatiellia</taxon>
        <taxon>Kiritimatiellales</taxon>
        <taxon>Kiritimatiellaceae</taxon>
        <taxon>Kiritimatiella</taxon>
    </lineage>
</organism>
<keyword evidence="2" id="KW-0808">Transferase</keyword>
<gene>
    <name evidence="2" type="ORF">L21SP4_00690</name>
</gene>
<dbReference type="Proteomes" id="UP000035268">
    <property type="component" value="Chromosome"/>
</dbReference>
<dbReference type="Pfam" id="PF08241">
    <property type="entry name" value="Methyltransf_11"/>
    <property type="match status" value="1"/>
</dbReference>
<evidence type="ECO:0000259" key="1">
    <source>
        <dbReference type="Pfam" id="PF08241"/>
    </source>
</evidence>
<dbReference type="OrthoDB" id="9791837at2"/>
<dbReference type="RefSeq" id="WP_052881335.1">
    <property type="nucleotide sequence ID" value="NZ_CP010904.1"/>
</dbReference>
<dbReference type="InterPro" id="IPR029063">
    <property type="entry name" value="SAM-dependent_MTases_sf"/>
</dbReference>
<keyword evidence="2" id="KW-0489">Methyltransferase</keyword>
<dbReference type="GO" id="GO:0032259">
    <property type="term" value="P:methylation"/>
    <property type="evidence" value="ECO:0007669"/>
    <property type="project" value="UniProtKB-KW"/>
</dbReference>
<dbReference type="EMBL" id="CP010904">
    <property type="protein sequence ID" value="AKJ63959.1"/>
    <property type="molecule type" value="Genomic_DNA"/>
</dbReference>
<dbReference type="GO" id="GO:0008757">
    <property type="term" value="F:S-adenosylmethionine-dependent methyltransferase activity"/>
    <property type="evidence" value="ECO:0007669"/>
    <property type="project" value="InterPro"/>
</dbReference>
<protein>
    <submittedName>
        <fullName evidence="2">Putative methyltransferase (Contains TPR repeat)</fullName>
    </submittedName>
</protein>
<proteinExistence type="predicted"/>
<dbReference type="KEGG" id="vbl:L21SP4_00690"/>
<feature type="domain" description="Methyltransferase type 11" evidence="1">
    <location>
        <begin position="88"/>
        <end position="188"/>
    </location>
</feature>
<dbReference type="PATRIC" id="fig|1609981.3.peg.720"/>
<name>A0A0G3EIJ2_9BACT</name>
<accession>A0A0G3EIJ2</accession>
<dbReference type="CDD" id="cd02440">
    <property type="entry name" value="AdoMet_MTases"/>
    <property type="match status" value="1"/>
</dbReference>
<evidence type="ECO:0000313" key="2">
    <source>
        <dbReference type="EMBL" id="AKJ63959.1"/>
    </source>
</evidence>